<dbReference type="AlphaFoldDB" id="A0A4R1GMW0"/>
<dbReference type="EMBL" id="SMFU01000007">
    <property type="protein sequence ID" value="TCK08601.1"/>
    <property type="molecule type" value="Genomic_DNA"/>
</dbReference>
<gene>
    <name evidence="1" type="ORF">CLV83_0691</name>
</gene>
<evidence type="ECO:0000313" key="1">
    <source>
        <dbReference type="EMBL" id="TCK08601.1"/>
    </source>
</evidence>
<evidence type="ECO:0000313" key="2">
    <source>
        <dbReference type="Proteomes" id="UP000294546"/>
    </source>
</evidence>
<dbReference type="Proteomes" id="UP000294546">
    <property type="component" value="Unassembled WGS sequence"/>
</dbReference>
<sequence length="375" mass="40164">MQESAVQFPPEATSGDYRLVVTSIGEASPATARSIAVGLNVSVQSVLDAFYRAPSILVDQVSLDIAEQMQTLLNSLGYETAIEASAEAVPATQVYVDIAAYLTDAKQFDRVTTELARFIGASEADASRLLSTPPGVVLGSVTEATLEALRKRLGEGVELIASSPEQAFYDVFLSADSADQASHTCAELRRRGYTPMAEQGCALMGLSKSEADQLWSIFHKANSLRVINRDFLRYDLVLTDPGAGPTQRAQKVLRDMAGIPEHLIERVFAATPITLIDALPAGELEAAMTACSDAGLNVRADLISFMHLGLRITRTSQPGLLRNTLSSLGLLDPAQASLPELPFHLPCHFPELQARIIRSALQAAGTDVELVEVAA</sequence>
<accession>A0A4R1GMW0</accession>
<proteinExistence type="predicted"/>
<organism evidence="1 2">
    <name type="scientific">Marinobacterium mangrovicola</name>
    <dbReference type="NCBI Taxonomy" id="1476959"/>
    <lineage>
        <taxon>Bacteria</taxon>
        <taxon>Pseudomonadati</taxon>
        <taxon>Pseudomonadota</taxon>
        <taxon>Gammaproteobacteria</taxon>
        <taxon>Oceanospirillales</taxon>
        <taxon>Oceanospirillaceae</taxon>
        <taxon>Marinobacterium</taxon>
    </lineage>
</organism>
<dbReference type="OrthoDB" id="6860803at2"/>
<reference evidence="1 2" key="1">
    <citation type="submission" date="2019-03" db="EMBL/GenBank/DDBJ databases">
        <title>Genomic Encyclopedia of Archaeal and Bacterial Type Strains, Phase II (KMG-II): from individual species to whole genera.</title>
        <authorList>
            <person name="Goeker M."/>
        </authorList>
    </citation>
    <scope>NUCLEOTIDE SEQUENCE [LARGE SCALE GENOMIC DNA]</scope>
    <source>
        <strain evidence="1 2">DSM 27697</strain>
    </source>
</reference>
<dbReference type="RefSeq" id="WP_132287503.1">
    <property type="nucleotide sequence ID" value="NZ_SMFU01000007.1"/>
</dbReference>
<keyword evidence="2" id="KW-1185">Reference proteome</keyword>
<protein>
    <submittedName>
        <fullName evidence="1">Uncharacterized protein</fullName>
    </submittedName>
</protein>
<name>A0A4R1GMW0_9GAMM</name>
<comment type="caution">
    <text evidence="1">The sequence shown here is derived from an EMBL/GenBank/DDBJ whole genome shotgun (WGS) entry which is preliminary data.</text>
</comment>